<dbReference type="Gene3D" id="1.10.260.40">
    <property type="entry name" value="lambda repressor-like DNA-binding domains"/>
    <property type="match status" value="1"/>
</dbReference>
<dbReference type="InterPro" id="IPR028082">
    <property type="entry name" value="Peripla_BP_I"/>
</dbReference>
<dbReference type="InterPro" id="IPR001387">
    <property type="entry name" value="Cro/C1-type_HTH"/>
</dbReference>
<dbReference type="PROSITE" id="PS00356">
    <property type="entry name" value="HTH_LACI_1"/>
    <property type="match status" value="1"/>
</dbReference>
<dbReference type="Proteomes" id="UP000525652">
    <property type="component" value="Unassembled WGS sequence"/>
</dbReference>
<reference evidence="6 7" key="1">
    <citation type="submission" date="2020-07" db="EMBL/GenBank/DDBJ databases">
        <authorList>
            <person name="Feng X."/>
        </authorList>
    </citation>
    <scope>NUCLEOTIDE SEQUENCE [LARGE SCALE GENOMIC DNA]</scope>
    <source>
        <strain evidence="6 7">JCM14086</strain>
    </source>
</reference>
<evidence type="ECO:0000259" key="4">
    <source>
        <dbReference type="PROSITE" id="PS50932"/>
    </source>
</evidence>
<gene>
    <name evidence="6" type="ORF">H5P30_18910</name>
</gene>
<comment type="caution">
    <text evidence="6">The sequence shown here is derived from an EMBL/GenBank/DDBJ whole genome shotgun (WGS) entry which is preliminary data.</text>
</comment>
<evidence type="ECO:0000259" key="5">
    <source>
        <dbReference type="PROSITE" id="PS50943"/>
    </source>
</evidence>
<evidence type="ECO:0000256" key="3">
    <source>
        <dbReference type="ARBA" id="ARBA00023163"/>
    </source>
</evidence>
<dbReference type="InterPro" id="IPR010982">
    <property type="entry name" value="Lambda_DNA-bd_dom_sf"/>
</dbReference>
<keyword evidence="2 6" id="KW-0238">DNA-binding</keyword>
<evidence type="ECO:0000256" key="1">
    <source>
        <dbReference type="ARBA" id="ARBA00023015"/>
    </source>
</evidence>
<dbReference type="PANTHER" id="PTHR30146">
    <property type="entry name" value="LACI-RELATED TRANSCRIPTIONAL REPRESSOR"/>
    <property type="match status" value="1"/>
</dbReference>
<dbReference type="PROSITE" id="PS50943">
    <property type="entry name" value="HTH_CROC1"/>
    <property type="match status" value="1"/>
</dbReference>
<evidence type="ECO:0000313" key="7">
    <source>
        <dbReference type="Proteomes" id="UP000525652"/>
    </source>
</evidence>
<dbReference type="PROSITE" id="PS50932">
    <property type="entry name" value="HTH_LACI_2"/>
    <property type="match status" value="1"/>
</dbReference>
<proteinExistence type="predicted"/>
<dbReference type="PANTHER" id="PTHR30146:SF145">
    <property type="entry name" value="RIBOSE OPERON REPRESSOR"/>
    <property type="match status" value="1"/>
</dbReference>
<dbReference type="Pfam" id="PF00356">
    <property type="entry name" value="LacI"/>
    <property type="match status" value="1"/>
</dbReference>
<dbReference type="RefSeq" id="WP_185694473.1">
    <property type="nucleotide sequence ID" value="NZ_JACHVA010000134.1"/>
</dbReference>
<dbReference type="PRINTS" id="PR00036">
    <property type="entry name" value="HTHLACI"/>
</dbReference>
<name>A0A7X1B1F6_9BACT</name>
<evidence type="ECO:0000256" key="2">
    <source>
        <dbReference type="ARBA" id="ARBA00023125"/>
    </source>
</evidence>
<keyword evidence="1" id="KW-0805">Transcription regulation</keyword>
<evidence type="ECO:0000313" key="6">
    <source>
        <dbReference type="EMBL" id="MBC2603854.1"/>
    </source>
</evidence>
<dbReference type="AlphaFoldDB" id="A0A7X1B1F6"/>
<sequence length="350" mass="39104">MKPSEDRFEASAPSMADVARAAGVSRATVSRVLNGSAAVKDRTIERVESAMEALGYKRNPMVQALMNQVRRRRVQSICNLLWLEEVGEEHTANRLYLIREAARRRAESLGYGFDVLHQRVGELSEERLSGILLARGIRGVVIAPAVRPVESYSFPWGDVATATIGRSLTNPRISYVMMHFQHAMDLMLEELNARGYRRIGFMLSREGNARTERVPLMAYLHHRFFSDPGDWVELLWDDGLSGDSFQEWYDMNRPDVVVGLYTNGLDSLRSCGFRLPDDVGFASLSSRDETPEVSGVRAPVEALGAGAVDLVVAQIQRNECGIPTMPKTILVEGDWREGSTLRRKKSSSES</sequence>
<dbReference type="SUPFAM" id="SSF47413">
    <property type="entry name" value="lambda repressor-like DNA-binding domains"/>
    <property type="match status" value="1"/>
</dbReference>
<dbReference type="CDD" id="cd01392">
    <property type="entry name" value="HTH_LacI"/>
    <property type="match status" value="1"/>
</dbReference>
<keyword evidence="7" id="KW-1185">Reference proteome</keyword>
<dbReference type="SUPFAM" id="SSF53822">
    <property type="entry name" value="Periplasmic binding protein-like I"/>
    <property type="match status" value="1"/>
</dbReference>
<accession>A0A7X1B1F6</accession>
<feature type="domain" description="HTH cro/C1-type" evidence="5">
    <location>
        <begin position="14"/>
        <end position="57"/>
    </location>
</feature>
<organism evidence="6 7">
    <name type="scientific">Puniceicoccus vermicola</name>
    <dbReference type="NCBI Taxonomy" id="388746"/>
    <lineage>
        <taxon>Bacteria</taxon>
        <taxon>Pseudomonadati</taxon>
        <taxon>Verrucomicrobiota</taxon>
        <taxon>Opitutia</taxon>
        <taxon>Puniceicoccales</taxon>
        <taxon>Puniceicoccaceae</taxon>
        <taxon>Puniceicoccus</taxon>
    </lineage>
</organism>
<dbReference type="Gene3D" id="3.40.50.2300">
    <property type="match status" value="2"/>
</dbReference>
<dbReference type="EMBL" id="JACHVA010000134">
    <property type="protein sequence ID" value="MBC2603854.1"/>
    <property type="molecule type" value="Genomic_DNA"/>
</dbReference>
<dbReference type="GO" id="GO:0003700">
    <property type="term" value="F:DNA-binding transcription factor activity"/>
    <property type="evidence" value="ECO:0007669"/>
    <property type="project" value="TreeGrafter"/>
</dbReference>
<dbReference type="InterPro" id="IPR000843">
    <property type="entry name" value="HTH_LacI"/>
</dbReference>
<feature type="domain" description="HTH lacI-type" evidence="4">
    <location>
        <begin position="13"/>
        <end position="67"/>
    </location>
</feature>
<keyword evidence="3" id="KW-0804">Transcription</keyword>
<dbReference type="SMART" id="SM00354">
    <property type="entry name" value="HTH_LACI"/>
    <property type="match status" value="1"/>
</dbReference>
<dbReference type="GO" id="GO:0000976">
    <property type="term" value="F:transcription cis-regulatory region binding"/>
    <property type="evidence" value="ECO:0007669"/>
    <property type="project" value="TreeGrafter"/>
</dbReference>
<protein>
    <submittedName>
        <fullName evidence="6">LacI family DNA-binding transcriptional regulator</fullName>
    </submittedName>
</protein>